<reference evidence="2" key="1">
    <citation type="submission" date="2020-03" db="EMBL/GenBank/DDBJ databases">
        <title>Genome assembly of Azotobacter chroococcum W5.</title>
        <authorList>
            <person name="Kannepalli A."/>
        </authorList>
    </citation>
    <scope>NUCLEOTIDE SEQUENCE</scope>
    <source>
        <strain evidence="2">W5</strain>
    </source>
</reference>
<dbReference type="RefSeq" id="WP_165892498.1">
    <property type="nucleotide sequence ID" value="NZ_JAAPAP010000006.1"/>
</dbReference>
<feature type="region of interest" description="Disordered" evidence="1">
    <location>
        <begin position="235"/>
        <end position="269"/>
    </location>
</feature>
<accession>A0AA44C6D0</accession>
<dbReference type="Pfam" id="PF12277">
    <property type="entry name" value="DUF3618"/>
    <property type="match status" value="1"/>
</dbReference>
<evidence type="ECO:0000256" key="1">
    <source>
        <dbReference type="SAM" id="MobiDB-lite"/>
    </source>
</evidence>
<dbReference type="InterPro" id="IPR022062">
    <property type="entry name" value="DUF3618"/>
</dbReference>
<dbReference type="EMBL" id="JAAPAP010000006">
    <property type="protein sequence ID" value="NHN77556.1"/>
    <property type="molecule type" value="Genomic_DNA"/>
</dbReference>
<feature type="compositionally biased region" description="Basic and acidic residues" evidence="1">
    <location>
        <begin position="242"/>
        <end position="257"/>
    </location>
</feature>
<gene>
    <name evidence="2" type="ORF">HA520_09680</name>
</gene>
<organism evidence="2 3">
    <name type="scientific">Azotobacter chroococcum</name>
    <dbReference type="NCBI Taxonomy" id="353"/>
    <lineage>
        <taxon>Bacteria</taxon>
        <taxon>Pseudomonadati</taxon>
        <taxon>Pseudomonadota</taxon>
        <taxon>Gammaproteobacteria</taxon>
        <taxon>Pseudomonadales</taxon>
        <taxon>Pseudomonadaceae</taxon>
        <taxon>Azotobacter</taxon>
    </lineage>
</organism>
<proteinExistence type="predicted"/>
<evidence type="ECO:0000313" key="2">
    <source>
        <dbReference type="EMBL" id="NHN77556.1"/>
    </source>
</evidence>
<comment type="caution">
    <text evidence="2">The sequence shown here is derived from an EMBL/GenBank/DDBJ whole genome shotgun (WGS) entry which is preliminary data.</text>
</comment>
<dbReference type="Proteomes" id="UP000736384">
    <property type="component" value="Unassembled WGS sequence"/>
</dbReference>
<name>A0AA44C6D0_9GAMM</name>
<dbReference type="AlphaFoldDB" id="A0AA44C6D0"/>
<evidence type="ECO:0000313" key="3">
    <source>
        <dbReference type="Proteomes" id="UP000736384"/>
    </source>
</evidence>
<sequence length="269" mass="28841">MSTQSRIDLEAQKDPDTLEREIDQQRAEISNIVHALENKLSPGELLDKALGYTKGHGGEFMSNLTHTVAANPLPTVLTSIGLLWLMTSQNRTPVSRVYVEGAGVESSGPSLTEKARQQAAGIREKAGHLGEEVGETLGSARQHVSDSLGSVRHHLSDSGQYVADSLRHRAQQARGSFDTLLHEQPLVLGALGIAVGALIAGVLPTTRQEDELLGEASDQLTDKLKVKVEEGRDAATELGLEMADRLRERISSPHPESRTQPPGMSGGAV</sequence>
<protein>
    <submittedName>
        <fullName evidence="2">DUF3618 domain-containing protein</fullName>
    </submittedName>
</protein>